<dbReference type="GO" id="GO:0140662">
    <property type="term" value="F:ATP-dependent protein folding chaperone"/>
    <property type="evidence" value="ECO:0007669"/>
    <property type="project" value="InterPro"/>
</dbReference>
<reference evidence="5" key="1">
    <citation type="submission" date="2007-12" db="EMBL/GenBank/DDBJ databases">
        <title>Annotation of Entamoeba dispar SAW760.</title>
        <authorList>
            <person name="Lorenzi H."/>
            <person name="Inman J."/>
            <person name="Schobel S."/>
            <person name="Amedeo P."/>
            <person name="Caler E."/>
        </authorList>
    </citation>
    <scope>NUCLEOTIDE SEQUENCE [LARGE SCALE GENOMIC DNA]</scope>
    <source>
        <strain evidence="5">ATCC PRA-260 / SAW760</strain>
    </source>
</reference>
<dbReference type="EMBL" id="DS548606">
    <property type="protein sequence ID" value="EDR28080.1"/>
    <property type="molecule type" value="Genomic_DNA"/>
</dbReference>
<dbReference type="GO" id="GO:0005524">
    <property type="term" value="F:ATP binding"/>
    <property type="evidence" value="ECO:0007669"/>
    <property type="project" value="UniProtKB-KW"/>
</dbReference>
<evidence type="ECO:0000313" key="5">
    <source>
        <dbReference type="Proteomes" id="UP000008076"/>
    </source>
</evidence>
<dbReference type="InterPro" id="IPR018181">
    <property type="entry name" value="Heat_shock_70_CS"/>
</dbReference>
<dbReference type="AlphaFoldDB" id="B0EBR8"/>
<accession>B0EBR8</accession>
<dbReference type="eggNOG" id="KOG0101">
    <property type="taxonomic scope" value="Eukaryota"/>
</dbReference>
<proteinExistence type="inferred from homology"/>
<dbReference type="FunFam" id="3.90.640.10:FF:000033">
    <property type="entry name" value="Heat shock 70 kDa protein"/>
    <property type="match status" value="1"/>
</dbReference>
<dbReference type="InterPro" id="IPR029047">
    <property type="entry name" value="HSP70_peptide-bd_sf"/>
</dbReference>
<evidence type="ECO:0000256" key="3">
    <source>
        <dbReference type="RuleBase" id="RU003322"/>
    </source>
</evidence>
<keyword evidence="2 3" id="KW-0067">ATP-binding</keyword>
<keyword evidence="1 3" id="KW-0547">Nucleotide-binding</keyword>
<dbReference type="PROSITE" id="PS00297">
    <property type="entry name" value="HSP70_1"/>
    <property type="match status" value="1"/>
</dbReference>
<dbReference type="InterPro" id="IPR043129">
    <property type="entry name" value="ATPase_NBD"/>
</dbReference>
<dbReference type="GO" id="GO:0032440">
    <property type="term" value="F:2-alkenal reductase [NAD(P)H] activity"/>
    <property type="evidence" value="ECO:0007669"/>
    <property type="project" value="UniProtKB-EC"/>
</dbReference>
<dbReference type="GeneID" id="5880725"/>
<dbReference type="Gene3D" id="3.30.420.40">
    <property type="match status" value="2"/>
</dbReference>
<protein>
    <submittedName>
        <fullName evidence="4">Heat shock protein 70kD, putative</fullName>
        <ecNumber evidence="4">1.3.1.74</ecNumber>
    </submittedName>
</protein>
<name>B0EBR8_ENTDS</name>
<dbReference type="OrthoDB" id="434160at2759"/>
<dbReference type="VEuPathDB" id="AmoebaDB:EDI_325570"/>
<keyword evidence="4" id="KW-0560">Oxidoreductase</keyword>
<organism evidence="5">
    <name type="scientific">Entamoeba dispar (strain ATCC PRA-260 / SAW760)</name>
    <dbReference type="NCBI Taxonomy" id="370354"/>
    <lineage>
        <taxon>Eukaryota</taxon>
        <taxon>Amoebozoa</taxon>
        <taxon>Evosea</taxon>
        <taxon>Archamoebae</taxon>
        <taxon>Mastigamoebida</taxon>
        <taxon>Entamoebidae</taxon>
        <taxon>Entamoeba</taxon>
    </lineage>
</organism>
<keyword evidence="4" id="KW-0346">Stress response</keyword>
<dbReference type="Proteomes" id="UP000008076">
    <property type="component" value="Unassembled WGS sequence"/>
</dbReference>
<evidence type="ECO:0000313" key="4">
    <source>
        <dbReference type="EMBL" id="EDR28080.1"/>
    </source>
</evidence>
<dbReference type="SUPFAM" id="SSF100920">
    <property type="entry name" value="Heat shock protein 70kD (HSP70), peptide-binding domain"/>
    <property type="match status" value="1"/>
</dbReference>
<gene>
    <name evidence="4" type="ORF">EDI_325570</name>
</gene>
<dbReference type="Pfam" id="PF00012">
    <property type="entry name" value="HSP70"/>
    <property type="match status" value="1"/>
</dbReference>
<dbReference type="KEGG" id="edi:EDI_325570"/>
<dbReference type="Gene3D" id="3.90.640.10">
    <property type="entry name" value="Actin, Chain A, domain 4"/>
    <property type="match status" value="1"/>
</dbReference>
<evidence type="ECO:0000256" key="2">
    <source>
        <dbReference type="ARBA" id="ARBA00022840"/>
    </source>
</evidence>
<keyword evidence="5" id="KW-1185">Reference proteome</keyword>
<dbReference type="EC" id="1.3.1.74" evidence="4"/>
<dbReference type="Gene3D" id="3.30.30.30">
    <property type="match status" value="1"/>
</dbReference>
<dbReference type="InterPro" id="IPR013126">
    <property type="entry name" value="Hsp_70_fam"/>
</dbReference>
<comment type="similarity">
    <text evidence="3">Belongs to the heat shock protein 70 family.</text>
</comment>
<dbReference type="PANTHER" id="PTHR19375">
    <property type="entry name" value="HEAT SHOCK PROTEIN 70KDA"/>
    <property type="match status" value="1"/>
</dbReference>
<evidence type="ECO:0000256" key="1">
    <source>
        <dbReference type="ARBA" id="ARBA00022741"/>
    </source>
</evidence>
<dbReference type="SUPFAM" id="SSF53067">
    <property type="entry name" value="Actin-like ATPase domain"/>
    <property type="match status" value="2"/>
</dbReference>
<sequence length="575" mass="65031">MIRTTSGEDSIHIGIDLGTTYSSIAIYSENEDKNDPIEVLEISNNEFSIPSWVMLLNRGNGIKTYQAGILAKVSGGICLHDSKRLIGETVKHYNEQKSLLPSFTSFIVSTENDEIKMRVEDPLNPSQTESFYPIEVSAMLLRAIYKILRQRIGNKKIGKVVVTVPVSFTPKQKKETIQACKMAGFENISLLYEPTASVIEFDREFHLKDNSKIVVIDCGGDTIDVTCCIFHKDKKRDKDSKIECIRNERDLSLGGNNFDDCLITIILDKIKQYIGDTEFQRLFKVKTCDTKCVRKMKEKRMKKIRNIAEDIKKSFSGNSHCSTIQLDSITEKFEGEITITSDEFESQCIKDKIFEKIEQCVKSVVDSANWKVGDVNYVLAIGGSCSNPFVRKSLSQIFGSDKVVGPYFNSYTCVVKGAAYRAHQLSMDNEDTVVEVMPYTLGLSVANNEFIVFARKGQQLPITFETVISYSGDDSRSIRNSIYKGEGKRINEEGMELVTSVTIEELSPGFKKGEVKLIYKITVNRSGLVEVEIFKKDTGKLLEKMIVFVNLGFDKDMLKKIQQHLEPYFRNSDKF</sequence>
<dbReference type="Gene3D" id="2.60.34.10">
    <property type="entry name" value="Substrate Binding Domain Of DNAk, Chain A, domain 1"/>
    <property type="match status" value="1"/>
</dbReference>
<dbReference type="PRINTS" id="PR00301">
    <property type="entry name" value="HEATSHOCK70"/>
</dbReference>
<dbReference type="RefSeq" id="XP_001735762.1">
    <property type="nucleotide sequence ID" value="XM_001735710.1"/>
</dbReference>